<organism evidence="3 4">
    <name type="scientific">Hymenoscyphus fraxineus</name>
    <dbReference type="NCBI Taxonomy" id="746836"/>
    <lineage>
        <taxon>Eukaryota</taxon>
        <taxon>Fungi</taxon>
        <taxon>Dikarya</taxon>
        <taxon>Ascomycota</taxon>
        <taxon>Pezizomycotina</taxon>
        <taxon>Leotiomycetes</taxon>
        <taxon>Helotiales</taxon>
        <taxon>Helotiaceae</taxon>
        <taxon>Hymenoscyphus</taxon>
    </lineage>
</organism>
<dbReference type="Proteomes" id="UP000696280">
    <property type="component" value="Unassembled WGS sequence"/>
</dbReference>
<feature type="compositionally biased region" description="Low complexity" evidence="1">
    <location>
        <begin position="176"/>
        <end position="196"/>
    </location>
</feature>
<comment type="caution">
    <text evidence="3">The sequence shown here is derived from an EMBL/GenBank/DDBJ whole genome shotgun (WGS) entry which is preliminary data.</text>
</comment>
<keyword evidence="4" id="KW-1185">Reference proteome</keyword>
<name>A0A9N9KTD3_9HELO</name>
<proteinExistence type="predicted"/>
<keyword evidence="2" id="KW-0472">Membrane</keyword>
<keyword evidence="2" id="KW-0812">Transmembrane</keyword>
<dbReference type="EMBL" id="CAJVRL010000044">
    <property type="protein sequence ID" value="CAG8951647.1"/>
    <property type="molecule type" value="Genomic_DNA"/>
</dbReference>
<sequence>MITTALHSPRGRARQRQMREALMPASTLASASASEGASFEIPPCLLFPCSPNQSPFSFSLFFGLLGSRPPTHFHKANVCVRRFLQYLIPVTNTNVLVLFAAEMPFPVPDNLDSARDSDSESLSEELSPSNGYFNEGERVPNSIVQDPTMDDDKKPEAKTLIPMPNLQASPSRPLNAASHPAIAQSSSSRSNAAAHSETGLIPELTGHPPISPNYPPVDAMTYGHARRMSGPPPAYTPSPTPSTRYTPSTSSSGLFEEPQPQSQPPSQPQSPWRYSTFSEQPLLETGERGLLLPRAEPESMGGPVDDLLDETTPLSDKYRYYRRRKLLKTIIISAVAFAVVFAVSTTMFHASMDKPFKQLPVTERPIDVSEPYCPSATIRVDPVTYEFPLDTDLTVTQTIHDTDALRRMSTVETSGEIRLRRLDPNSQHGNRPHFTVNVHVSDPGLDVIRNWDEGTRTLKISTPKFARISTPGNPCVSVEITAWIPEGAEFTNLLIEGITLTLRVLDDVKVKVSGRSKFATITGDVWFPLLEDFSLAPSDKVARSQLPVDIPFEESPVHANQSRDSLASLSLPDSKHTFESRRVFVETTSGTINGIYPLMDFLGLSSQSGDITVGVLPKEVLPEAPAPADLEIQTATGSIQVDLPIANQNNPDFIPPPRNYITNVHSSSGTIEGTYYLGSLGSFKSTSASLDFDILPIVPSGDNEQVDFVSRFETHTVSGTTNITVLDPIFITHLVSPTTPAAPSPSSNQDNPQGDSPLYLTVPPLRALFGHPSFTPQPDSTTPSTTPSTATKKLRTLHSKHSSNSANVTVVYPNVWEGSIHAKTISGDISVKGEGLRTIKERTGYAYKEFLARKGVNNGGEGCSAEMSDIAGTLSFRV</sequence>
<evidence type="ECO:0008006" key="5">
    <source>
        <dbReference type="Google" id="ProtNLM"/>
    </source>
</evidence>
<feature type="transmembrane region" description="Helical" evidence="2">
    <location>
        <begin position="326"/>
        <end position="348"/>
    </location>
</feature>
<feature type="region of interest" description="Disordered" evidence="1">
    <location>
        <begin position="770"/>
        <end position="791"/>
    </location>
</feature>
<dbReference type="OrthoDB" id="3539644at2759"/>
<feature type="compositionally biased region" description="Low complexity" evidence="1">
    <location>
        <begin position="737"/>
        <end position="747"/>
    </location>
</feature>
<feature type="compositionally biased region" description="Pro residues" evidence="1">
    <location>
        <begin position="230"/>
        <end position="240"/>
    </location>
</feature>
<gene>
    <name evidence="3" type="ORF">HYFRA_00005447</name>
</gene>
<keyword evidence="2" id="KW-1133">Transmembrane helix</keyword>
<feature type="region of interest" description="Disordered" evidence="1">
    <location>
        <begin position="737"/>
        <end position="758"/>
    </location>
</feature>
<feature type="compositionally biased region" description="Low complexity" evidence="1">
    <location>
        <begin position="241"/>
        <end position="253"/>
    </location>
</feature>
<evidence type="ECO:0000313" key="4">
    <source>
        <dbReference type="Proteomes" id="UP000696280"/>
    </source>
</evidence>
<dbReference type="AlphaFoldDB" id="A0A9N9KTD3"/>
<reference evidence="3" key="1">
    <citation type="submission" date="2021-07" db="EMBL/GenBank/DDBJ databases">
        <authorList>
            <person name="Durling M."/>
        </authorList>
    </citation>
    <scope>NUCLEOTIDE SEQUENCE</scope>
</reference>
<evidence type="ECO:0000313" key="3">
    <source>
        <dbReference type="EMBL" id="CAG8951647.1"/>
    </source>
</evidence>
<feature type="region of interest" description="Disordered" evidence="1">
    <location>
        <begin position="110"/>
        <end position="274"/>
    </location>
</feature>
<accession>A0A9N9KTD3</accession>
<protein>
    <recommendedName>
        <fullName evidence="5">Adhesin domain-containing protein</fullName>
    </recommendedName>
</protein>
<feature type="compositionally biased region" description="Low complexity" evidence="1">
    <location>
        <begin position="772"/>
        <end position="791"/>
    </location>
</feature>
<evidence type="ECO:0000256" key="2">
    <source>
        <dbReference type="SAM" id="Phobius"/>
    </source>
</evidence>
<evidence type="ECO:0000256" key="1">
    <source>
        <dbReference type="SAM" id="MobiDB-lite"/>
    </source>
</evidence>